<protein>
    <recommendedName>
        <fullName evidence="5">HTH lysR-type domain-containing protein</fullName>
    </recommendedName>
</protein>
<keyword evidence="4" id="KW-0804">Transcription</keyword>
<name>A0A0U4CSN4_9ACTN</name>
<evidence type="ECO:0000256" key="1">
    <source>
        <dbReference type="ARBA" id="ARBA00009437"/>
    </source>
</evidence>
<evidence type="ECO:0000313" key="7">
    <source>
        <dbReference type="Proteomes" id="UP000067689"/>
    </source>
</evidence>
<dbReference type="InterPro" id="IPR005119">
    <property type="entry name" value="LysR_subst-bd"/>
</dbReference>
<dbReference type="InterPro" id="IPR000847">
    <property type="entry name" value="LysR_HTH_N"/>
</dbReference>
<dbReference type="FunFam" id="1.10.10.10:FF:000001">
    <property type="entry name" value="LysR family transcriptional regulator"/>
    <property type="match status" value="1"/>
</dbReference>
<dbReference type="OrthoDB" id="4131546at2"/>
<dbReference type="AlphaFoldDB" id="A0A0U4CSN4"/>
<keyword evidence="7" id="KW-1185">Reference proteome</keyword>
<comment type="similarity">
    <text evidence="1">Belongs to the LysR transcriptional regulatory family.</text>
</comment>
<dbReference type="PANTHER" id="PTHR30346">
    <property type="entry name" value="TRANSCRIPTIONAL DUAL REGULATOR HCAR-RELATED"/>
    <property type="match status" value="1"/>
</dbReference>
<proteinExistence type="inferred from homology"/>
<reference evidence="6 7" key="1">
    <citation type="journal article" date="1991" name="Int. J. Syst. Bacteriol.">
        <title>Description of the erythromycin-producing bacterium Arthrobacter sp. strain NRRL B-3381 as Aeromicrobium erythreum gen. nov., sp. nov.</title>
        <authorList>
            <person name="Miller E.S."/>
            <person name="Woese C.R."/>
            <person name="Brenner S."/>
        </authorList>
    </citation>
    <scope>NUCLEOTIDE SEQUENCE [LARGE SCALE GENOMIC DNA]</scope>
    <source>
        <strain evidence="6 7">AR18</strain>
    </source>
</reference>
<dbReference type="Pfam" id="PF00126">
    <property type="entry name" value="HTH_1"/>
    <property type="match status" value="1"/>
</dbReference>
<dbReference type="GO" id="GO:0003677">
    <property type="term" value="F:DNA binding"/>
    <property type="evidence" value="ECO:0007669"/>
    <property type="project" value="UniProtKB-KW"/>
</dbReference>
<dbReference type="Pfam" id="PF03466">
    <property type="entry name" value="LysR_substrate"/>
    <property type="match status" value="1"/>
</dbReference>
<dbReference type="STRING" id="2041.AERYTH_16315"/>
<dbReference type="PATRIC" id="fig|2041.4.peg.3410"/>
<evidence type="ECO:0000256" key="4">
    <source>
        <dbReference type="ARBA" id="ARBA00023163"/>
    </source>
</evidence>
<evidence type="ECO:0000256" key="2">
    <source>
        <dbReference type="ARBA" id="ARBA00023015"/>
    </source>
</evidence>
<keyword evidence="3" id="KW-0238">DNA-binding</keyword>
<dbReference type="InterPro" id="IPR036390">
    <property type="entry name" value="WH_DNA-bd_sf"/>
</dbReference>
<evidence type="ECO:0000259" key="5">
    <source>
        <dbReference type="PROSITE" id="PS50931"/>
    </source>
</evidence>
<keyword evidence="2" id="KW-0805">Transcription regulation</keyword>
<dbReference type="Proteomes" id="UP000067689">
    <property type="component" value="Chromosome"/>
</dbReference>
<accession>A0A0U4CSN4</accession>
<evidence type="ECO:0000313" key="6">
    <source>
        <dbReference type="EMBL" id="ALX06150.1"/>
    </source>
</evidence>
<dbReference type="RefSeq" id="WP_067860812.1">
    <property type="nucleotide sequence ID" value="NZ_CP011502.1"/>
</dbReference>
<organism evidence="6 7">
    <name type="scientific">Aeromicrobium erythreum</name>
    <dbReference type="NCBI Taxonomy" id="2041"/>
    <lineage>
        <taxon>Bacteria</taxon>
        <taxon>Bacillati</taxon>
        <taxon>Actinomycetota</taxon>
        <taxon>Actinomycetes</taxon>
        <taxon>Propionibacteriales</taxon>
        <taxon>Nocardioidaceae</taxon>
        <taxon>Aeromicrobium</taxon>
    </lineage>
</organism>
<dbReference type="InterPro" id="IPR036388">
    <property type="entry name" value="WH-like_DNA-bd_sf"/>
</dbReference>
<dbReference type="SUPFAM" id="SSF46785">
    <property type="entry name" value="Winged helix' DNA-binding domain"/>
    <property type="match status" value="1"/>
</dbReference>
<dbReference type="GO" id="GO:0003700">
    <property type="term" value="F:DNA-binding transcription factor activity"/>
    <property type="evidence" value="ECO:0007669"/>
    <property type="project" value="InterPro"/>
</dbReference>
<sequence>MIDLSALRSLLAVHQHGSVVAAAHALGYTPSAVSQQVKRLERQQGRPLLERVGRGVVLTDVGRLLAERGAGVLDELETLSHLGHDVDRPQGSFHVATFTTAHRGLLAPALAALEASAPQLRVTVTEADPRDVVLQVARGAADAGIVHDWESVHLDVPPGVEQEHLLLDRADLVVHRGHALADRETVTPRDLVRERWVCTPAGTLCHDWLLVMFARHGLRPDLRFTDNEYASHVALAAAGVAVALVPRLGRGPLPDDVVCVPVVDPVPERRVGLVWRRATTGNPARRALRDALVAAIS</sequence>
<dbReference type="PANTHER" id="PTHR30346:SF29">
    <property type="entry name" value="LYSR SUBSTRATE-BINDING"/>
    <property type="match status" value="1"/>
</dbReference>
<dbReference type="PROSITE" id="PS50931">
    <property type="entry name" value="HTH_LYSR"/>
    <property type="match status" value="1"/>
</dbReference>
<feature type="domain" description="HTH lysR-type" evidence="5">
    <location>
        <begin position="2"/>
        <end position="59"/>
    </location>
</feature>
<dbReference type="GO" id="GO:0032993">
    <property type="term" value="C:protein-DNA complex"/>
    <property type="evidence" value="ECO:0007669"/>
    <property type="project" value="TreeGrafter"/>
</dbReference>
<dbReference type="KEGG" id="aer:AERYTH_16315"/>
<evidence type="ECO:0000256" key="3">
    <source>
        <dbReference type="ARBA" id="ARBA00023125"/>
    </source>
</evidence>
<gene>
    <name evidence="6" type="ORF">AERYTH_16315</name>
</gene>
<dbReference type="Gene3D" id="1.10.10.10">
    <property type="entry name" value="Winged helix-like DNA-binding domain superfamily/Winged helix DNA-binding domain"/>
    <property type="match status" value="1"/>
</dbReference>
<dbReference type="EMBL" id="CP011502">
    <property type="protein sequence ID" value="ALX06150.1"/>
    <property type="molecule type" value="Genomic_DNA"/>
</dbReference>
<dbReference type="SUPFAM" id="SSF53850">
    <property type="entry name" value="Periplasmic binding protein-like II"/>
    <property type="match status" value="1"/>
</dbReference>
<dbReference type="Gene3D" id="3.40.190.10">
    <property type="entry name" value="Periplasmic binding protein-like II"/>
    <property type="match status" value="2"/>
</dbReference>